<dbReference type="InterPro" id="IPR051547">
    <property type="entry name" value="TDP2-like"/>
</dbReference>
<evidence type="ECO:0000313" key="4">
    <source>
        <dbReference type="Proteomes" id="UP001596494"/>
    </source>
</evidence>
<dbReference type="PANTHER" id="PTHR15822">
    <property type="entry name" value="TRAF AND TNF RECEPTOR-ASSOCIATED PROTEIN"/>
    <property type="match status" value="1"/>
</dbReference>
<protein>
    <submittedName>
        <fullName evidence="3">Endonuclease/exonuclease/phosphatase family protein</fullName>
    </submittedName>
</protein>
<sequence length="262" mass="30137">MRLLTLNVHAWQEEKQLDKILGLAEVIHEKRYDVIALQEVNQHQDSPLVYKDIKQDNYGLVLLEKLKHLGSDDYELHWDISHIGYEVYEEGIALLTRHPVDQVHKFYITSSNRIEFWKSRKIVGATLTIDGSSLSFYSCHLGWWGDADEPYERQINQLVQTVSSPAFLMGDFNAADSQRNEGYDYLKSKGFMDAHETAHKTFGSCTIEGKIAGWDKNSSDLKIDHIFTNDQVDVSQSSVIFNGKYEPVVSDHYGLEIECYKK</sequence>
<evidence type="ECO:0000256" key="1">
    <source>
        <dbReference type="ARBA" id="ARBA00022801"/>
    </source>
</evidence>
<accession>A0ABW2JY80</accession>
<dbReference type="PANTHER" id="PTHR15822:SF23">
    <property type="entry name" value="ENDONUCLEASE_EXONUCLEASE_PHOSPHATASE FAMILY PROTEIN"/>
    <property type="match status" value="1"/>
</dbReference>
<proteinExistence type="predicted"/>
<gene>
    <name evidence="3" type="ORF">ACFQMN_00905</name>
</gene>
<dbReference type="CDD" id="cd09079">
    <property type="entry name" value="RgfB-like"/>
    <property type="match status" value="1"/>
</dbReference>
<dbReference type="SUPFAM" id="SSF56219">
    <property type="entry name" value="DNase I-like"/>
    <property type="match status" value="1"/>
</dbReference>
<name>A0ABW2JY80_9BACI</name>
<reference evidence="4" key="1">
    <citation type="journal article" date="2019" name="Int. J. Syst. Evol. Microbiol.">
        <title>The Global Catalogue of Microorganisms (GCM) 10K type strain sequencing project: providing services to taxonomists for standard genome sequencing and annotation.</title>
        <authorList>
            <consortium name="The Broad Institute Genomics Platform"/>
            <consortium name="The Broad Institute Genome Sequencing Center for Infectious Disease"/>
            <person name="Wu L."/>
            <person name="Ma J."/>
        </authorList>
    </citation>
    <scope>NUCLEOTIDE SEQUENCE [LARGE SCALE GENOMIC DNA]</scope>
    <source>
        <strain evidence="4">CCUG 73951</strain>
    </source>
</reference>
<keyword evidence="4" id="KW-1185">Reference proteome</keyword>
<dbReference type="InterPro" id="IPR036691">
    <property type="entry name" value="Endo/exonu/phosph_ase_sf"/>
</dbReference>
<dbReference type="Pfam" id="PF03372">
    <property type="entry name" value="Exo_endo_phos"/>
    <property type="match status" value="1"/>
</dbReference>
<comment type="caution">
    <text evidence="3">The sequence shown here is derived from an EMBL/GenBank/DDBJ whole genome shotgun (WGS) entry which is preliminary data.</text>
</comment>
<evidence type="ECO:0000313" key="3">
    <source>
        <dbReference type="EMBL" id="MFC7319440.1"/>
    </source>
</evidence>
<keyword evidence="3" id="KW-0255">Endonuclease</keyword>
<dbReference type="RefSeq" id="WP_289216189.1">
    <property type="nucleotide sequence ID" value="NZ_JAPVRC010000005.1"/>
</dbReference>
<keyword evidence="1" id="KW-0378">Hydrolase</keyword>
<evidence type="ECO:0000259" key="2">
    <source>
        <dbReference type="Pfam" id="PF03372"/>
    </source>
</evidence>
<dbReference type="Proteomes" id="UP001596494">
    <property type="component" value="Unassembled WGS sequence"/>
</dbReference>
<organism evidence="3 4">
    <name type="scientific">Halobacillus campisalis</name>
    <dbReference type="NCBI Taxonomy" id="435909"/>
    <lineage>
        <taxon>Bacteria</taxon>
        <taxon>Bacillati</taxon>
        <taxon>Bacillota</taxon>
        <taxon>Bacilli</taxon>
        <taxon>Bacillales</taxon>
        <taxon>Bacillaceae</taxon>
        <taxon>Halobacillus</taxon>
    </lineage>
</organism>
<feature type="domain" description="Endonuclease/exonuclease/phosphatase" evidence="2">
    <location>
        <begin position="20"/>
        <end position="252"/>
    </location>
</feature>
<dbReference type="EMBL" id="JBHTBY010000001">
    <property type="protein sequence ID" value="MFC7319440.1"/>
    <property type="molecule type" value="Genomic_DNA"/>
</dbReference>
<keyword evidence="3" id="KW-0540">Nuclease</keyword>
<dbReference type="InterPro" id="IPR005135">
    <property type="entry name" value="Endo/exonuclease/phosphatase"/>
</dbReference>
<dbReference type="Gene3D" id="3.60.10.10">
    <property type="entry name" value="Endonuclease/exonuclease/phosphatase"/>
    <property type="match status" value="1"/>
</dbReference>
<dbReference type="GO" id="GO:0004519">
    <property type="term" value="F:endonuclease activity"/>
    <property type="evidence" value="ECO:0007669"/>
    <property type="project" value="UniProtKB-KW"/>
</dbReference>